<dbReference type="InterPro" id="IPR029044">
    <property type="entry name" value="Nucleotide-diphossugar_trans"/>
</dbReference>
<evidence type="ECO:0000256" key="3">
    <source>
        <dbReference type="ARBA" id="ARBA00001968"/>
    </source>
</evidence>
<dbReference type="HAMAP" id="MF_01520">
    <property type="entry name" value="IspDF"/>
    <property type="match status" value="1"/>
</dbReference>
<dbReference type="NCBIfam" id="NF006899">
    <property type="entry name" value="PRK09382.1"/>
    <property type="match status" value="1"/>
</dbReference>
<feature type="binding site" evidence="14">
    <location>
        <position position="244"/>
    </location>
    <ligand>
        <name>a divalent metal cation</name>
        <dbReference type="ChEBI" id="CHEBI:60240"/>
    </ligand>
</feature>
<comment type="similarity">
    <text evidence="7">Belongs to the IspD/TarI cytidylyltransferase family. IspD subfamily.</text>
</comment>
<dbReference type="EMBL" id="JACHOO010000001">
    <property type="protein sequence ID" value="MBB5751160.1"/>
    <property type="molecule type" value="Genomic_DNA"/>
</dbReference>
<dbReference type="Gene3D" id="3.30.1330.50">
    <property type="entry name" value="2-C-methyl-D-erythritol 2,4-cyclodiphosphate synthase"/>
    <property type="match status" value="1"/>
</dbReference>
<dbReference type="InterPro" id="IPR036571">
    <property type="entry name" value="MECDP_synthase_sf"/>
</dbReference>
<dbReference type="RefSeq" id="WP_183851739.1">
    <property type="nucleotide sequence ID" value="NZ_JACHOO010000001.1"/>
</dbReference>
<dbReference type="SUPFAM" id="SSF69765">
    <property type="entry name" value="IpsF-like"/>
    <property type="match status" value="1"/>
</dbReference>
<keyword evidence="8 14" id="KW-0808">Transferase</keyword>
<comment type="caution">
    <text evidence="14">Lacks conserved residue(s) required for the propagation of feature annotation.</text>
</comment>
<dbReference type="CDD" id="cd00554">
    <property type="entry name" value="MECDP_synthase"/>
    <property type="match status" value="1"/>
</dbReference>
<dbReference type="FunFam" id="3.90.550.10:FF:000003">
    <property type="entry name" value="2-C-methyl-D-erythritol 4-phosphate cytidylyltransferase"/>
    <property type="match status" value="1"/>
</dbReference>
<comment type="function">
    <text evidence="14">Bifunctional enzyme that catalyzes the formation of 4-diphosphocytidyl-2-C-methyl-D-erythritol from CTP and 2-C-methyl-D-erythritol 4-phosphate (MEP) (IspD), and catalyzes the conversion of 4-diphosphocytidyl-2-C-methyl-D-erythritol 2-phosphate (CDP-ME2P) to 2-C-methyl-D-erythritol 2,4-cyclodiphosphate (ME-CPP) with a corresponding release of cytidine 5-monophosphate (CMP) (IspF).</text>
</comment>
<evidence type="ECO:0000256" key="1">
    <source>
        <dbReference type="ARBA" id="ARBA00000200"/>
    </source>
</evidence>
<evidence type="ECO:0000259" key="15">
    <source>
        <dbReference type="Pfam" id="PF02542"/>
    </source>
</evidence>
<keyword evidence="11 14" id="KW-0414">Isoprene biosynthesis</keyword>
<feature type="binding site" evidence="14">
    <location>
        <begin position="292"/>
        <end position="294"/>
    </location>
    <ligand>
        <name>4-CDP-2-C-methyl-D-erythritol 2-phosphate</name>
        <dbReference type="ChEBI" id="CHEBI:57919"/>
    </ligand>
</feature>
<protein>
    <recommendedName>
        <fullName evidence="14">Bifunctional enzyme IspD/IspF</fullName>
    </recommendedName>
    <domain>
        <recommendedName>
            <fullName evidence="14">2-C-methyl-D-erythritol 4-phosphate cytidylyltransferase</fullName>
            <ecNumber evidence="14">2.7.7.60</ecNumber>
        </recommendedName>
        <alternativeName>
            <fullName evidence="14">4-diphosphocytidyl-2C-methyl-D-erythritol synthase</fullName>
        </alternativeName>
        <alternativeName>
            <fullName evidence="14">MEP cytidylyltransferase</fullName>
            <shortName evidence="14">MCT</shortName>
        </alternativeName>
    </domain>
    <domain>
        <recommendedName>
            <fullName evidence="14">2-C-methyl-D-erythritol 2,4-cyclodiphosphate synthase</fullName>
            <shortName evidence="14">MECDP-synthase</shortName>
            <shortName evidence="14">MECPP-synthase</shortName>
            <shortName evidence="14">MECPS</shortName>
            <ecNumber evidence="14">4.6.1.12</ecNumber>
        </recommendedName>
    </domain>
</protein>
<dbReference type="HAMAP" id="MF_00107">
    <property type="entry name" value="IspF"/>
    <property type="match status" value="1"/>
</dbReference>
<dbReference type="GO" id="GO:0050518">
    <property type="term" value="F:2-C-methyl-D-erythritol 4-phosphate cytidylyltransferase activity"/>
    <property type="evidence" value="ECO:0007669"/>
    <property type="project" value="UniProtKB-UniRule"/>
</dbReference>
<evidence type="ECO:0000256" key="4">
    <source>
        <dbReference type="ARBA" id="ARBA00004709"/>
    </source>
</evidence>
<dbReference type="InterPro" id="IPR034683">
    <property type="entry name" value="IspD/TarI"/>
</dbReference>
<dbReference type="EC" id="2.7.7.60" evidence="14"/>
<evidence type="ECO:0000256" key="14">
    <source>
        <dbReference type="HAMAP-Rule" id="MF_01520"/>
    </source>
</evidence>
<dbReference type="GO" id="GO:0046872">
    <property type="term" value="F:metal ion binding"/>
    <property type="evidence" value="ECO:0007669"/>
    <property type="project" value="UniProtKB-KW"/>
</dbReference>
<dbReference type="NCBIfam" id="TIGR00151">
    <property type="entry name" value="ispF"/>
    <property type="match status" value="1"/>
</dbReference>
<dbReference type="EC" id="4.6.1.12" evidence="14"/>
<dbReference type="HAMAP" id="MF_00108">
    <property type="entry name" value="IspD"/>
    <property type="match status" value="1"/>
</dbReference>
<feature type="site" description="Transition state stabilizer" evidence="14">
    <location>
        <position position="18"/>
    </location>
</feature>
<comment type="similarity">
    <text evidence="14">In the C-terminal section; belongs to the IspF family.</text>
</comment>
<feature type="binding site" evidence="14">
    <location>
        <begin position="270"/>
        <end position="271"/>
    </location>
    <ligand>
        <name>4-CDP-2-C-methyl-D-erythritol 2-phosphate</name>
        <dbReference type="ChEBI" id="CHEBI:57919"/>
    </ligand>
</feature>
<dbReference type="GO" id="GO:0016114">
    <property type="term" value="P:terpenoid biosynthetic process"/>
    <property type="evidence" value="ECO:0007669"/>
    <property type="project" value="InterPro"/>
</dbReference>
<feature type="site" description="Transition state stabilizer" evidence="14">
    <location>
        <position position="25"/>
    </location>
</feature>
<dbReference type="Proteomes" id="UP000523821">
    <property type="component" value="Unassembled WGS sequence"/>
</dbReference>
<dbReference type="AlphaFoldDB" id="A0A7W9CSN0"/>
<dbReference type="InterPro" id="IPR020555">
    <property type="entry name" value="MECDP_synthase_CS"/>
</dbReference>
<dbReference type="CDD" id="cd02516">
    <property type="entry name" value="CDP-ME_synthetase"/>
    <property type="match status" value="1"/>
</dbReference>
<dbReference type="PANTHER" id="PTHR43181:SF1">
    <property type="entry name" value="2-C-METHYL-D-ERYTHRITOL 2,4-CYCLODIPHOSPHATE SYNTHASE, CHLOROPLASTIC"/>
    <property type="match status" value="1"/>
</dbReference>
<evidence type="ECO:0000256" key="11">
    <source>
        <dbReference type="ARBA" id="ARBA00023229"/>
    </source>
</evidence>
<feature type="binding site" evidence="14">
    <location>
        <begin position="244"/>
        <end position="246"/>
    </location>
    <ligand>
        <name>4-CDP-2-C-methyl-D-erythritol 2-phosphate</name>
        <dbReference type="ChEBI" id="CHEBI:57919"/>
    </ligand>
</feature>
<comment type="similarity">
    <text evidence="14">In the N-terminal section; belongs to the IspD/TarI cytidylyltransferase family. IspD subfamily.</text>
</comment>
<dbReference type="PROSITE" id="PS01295">
    <property type="entry name" value="ISPD"/>
    <property type="match status" value="1"/>
</dbReference>
<dbReference type="PROSITE" id="PS01350">
    <property type="entry name" value="ISPF"/>
    <property type="match status" value="1"/>
</dbReference>
<dbReference type="Gene3D" id="3.90.550.10">
    <property type="entry name" value="Spore Coat Polysaccharide Biosynthesis Protein SpsA, Chain A"/>
    <property type="match status" value="1"/>
</dbReference>
<proteinExistence type="inferred from homology"/>
<feature type="binding site" evidence="14">
    <location>
        <position position="278"/>
    </location>
    <ligand>
        <name>a divalent metal cation</name>
        <dbReference type="ChEBI" id="CHEBI:60240"/>
    </ligand>
</feature>
<keyword evidence="17" id="KW-1185">Reference proteome</keyword>
<feature type="site" description="Transition state stabilizer" evidence="14">
    <location>
        <position position="270"/>
    </location>
</feature>
<keyword evidence="12 14" id="KW-0456">Lyase</keyword>
<dbReference type="NCBIfam" id="TIGR00453">
    <property type="entry name" value="ispD"/>
    <property type="match status" value="1"/>
</dbReference>
<dbReference type="UniPathway" id="UPA00056">
    <property type="reaction ID" value="UER00093"/>
</dbReference>
<comment type="cofactor">
    <cofactor evidence="3 14">
        <name>a divalent metal cation</name>
        <dbReference type="ChEBI" id="CHEBI:60240"/>
    </cofactor>
</comment>
<keyword evidence="10 14" id="KW-0479">Metal-binding</keyword>
<keyword evidence="13 14" id="KW-0511">Multifunctional enzyme</keyword>
<comment type="pathway">
    <text evidence="5 14">Isoprenoid biosynthesis; isopentenyl diphosphate biosynthesis via DXP pathway; isopentenyl diphosphate from 1-deoxy-D-xylulose 5-phosphate: step 2/6.</text>
</comment>
<dbReference type="InterPro" id="IPR026596">
    <property type="entry name" value="IspD/F"/>
</dbReference>
<dbReference type="InterPro" id="IPR003526">
    <property type="entry name" value="MECDP_synthase"/>
</dbReference>
<sequence length="404" mass="41526">MLQTKPAVLIVAAGRGVRAGGAVPKQYQRIGGRAILARTVEIFMQHEGIGPVLVAIGAEDGPLYDAAVGEHPRLLPPVKGGATRQETVLRGLEALAAEGATHVLVHDGVRPFASAALIGRVIAALEGADAVLPATPVTDTLKRADGDGRVIATVDRGGLFGAQTPQGFRLETLLAAHRGAAAAGLAATDDAAVMEWAGVPVTLVPGEAENVKLTTPADIAAAGRRLRQDGLLILGETRVGTGYDIHPFTDGDTVHLGGVPIPHDRRLAGHSDADVALHALTDALLGALAEGDIGDHFPPSDPQWKGASSDRFLAFAAERVRARGGVIAHLDLAIVAEAPRIGPHRTAMRARIAAICGIGADRVGVKATTNEKLGALGRGEGIAAIATATIRLPYPVDPPGEETP</sequence>
<feature type="site" description="Transition state stabilizer" evidence="14">
    <location>
        <position position="369"/>
    </location>
</feature>
<feature type="region of interest" description="2-C-methyl-D-erythritol 2,4-cyclodiphosphate synthase" evidence="14">
    <location>
        <begin position="238"/>
        <end position="404"/>
    </location>
</feature>
<feature type="site" description="Positions MEP for the nucleophilic attack" evidence="14">
    <location>
        <position position="156"/>
    </location>
</feature>
<comment type="caution">
    <text evidence="16">The sequence shown here is derived from an EMBL/GenBank/DDBJ whole genome shotgun (WGS) entry which is preliminary data.</text>
</comment>
<dbReference type="GO" id="GO:0008685">
    <property type="term" value="F:2-C-methyl-D-erythritol 2,4-cyclodiphosphate synthase activity"/>
    <property type="evidence" value="ECO:0007669"/>
    <property type="project" value="UniProtKB-UniRule"/>
</dbReference>
<dbReference type="InterPro" id="IPR001228">
    <property type="entry name" value="IspD"/>
</dbReference>
<comment type="catalytic activity">
    <reaction evidence="2 14">
        <text>2-C-methyl-D-erythritol 4-phosphate + CTP + H(+) = 4-CDP-2-C-methyl-D-erythritol + diphosphate</text>
        <dbReference type="Rhea" id="RHEA:13429"/>
        <dbReference type="ChEBI" id="CHEBI:15378"/>
        <dbReference type="ChEBI" id="CHEBI:33019"/>
        <dbReference type="ChEBI" id="CHEBI:37563"/>
        <dbReference type="ChEBI" id="CHEBI:57823"/>
        <dbReference type="ChEBI" id="CHEBI:58262"/>
        <dbReference type="EC" id="2.7.7.60"/>
    </reaction>
</comment>
<evidence type="ECO:0000256" key="2">
    <source>
        <dbReference type="ARBA" id="ARBA00001282"/>
    </source>
</evidence>
<evidence type="ECO:0000256" key="8">
    <source>
        <dbReference type="ARBA" id="ARBA00022679"/>
    </source>
</evidence>
<comment type="catalytic activity">
    <reaction evidence="1 14">
        <text>4-CDP-2-C-methyl-D-erythritol 2-phosphate = 2-C-methyl-D-erythritol 2,4-cyclic diphosphate + CMP</text>
        <dbReference type="Rhea" id="RHEA:23864"/>
        <dbReference type="ChEBI" id="CHEBI:57919"/>
        <dbReference type="ChEBI" id="CHEBI:58483"/>
        <dbReference type="ChEBI" id="CHEBI:60377"/>
        <dbReference type="EC" id="4.6.1.12"/>
    </reaction>
</comment>
<accession>A0A7W9CSN0</accession>
<feature type="binding site" evidence="14">
    <location>
        <position position="246"/>
    </location>
    <ligand>
        <name>a divalent metal cation</name>
        <dbReference type="ChEBI" id="CHEBI:60240"/>
    </ligand>
</feature>
<evidence type="ECO:0000256" key="10">
    <source>
        <dbReference type="ARBA" id="ARBA00022723"/>
    </source>
</evidence>
<evidence type="ECO:0000256" key="7">
    <source>
        <dbReference type="ARBA" id="ARBA00009789"/>
    </source>
</evidence>
<evidence type="ECO:0000256" key="12">
    <source>
        <dbReference type="ARBA" id="ARBA00023239"/>
    </source>
</evidence>
<dbReference type="SUPFAM" id="SSF53448">
    <property type="entry name" value="Nucleotide-diphospho-sugar transferases"/>
    <property type="match status" value="1"/>
</dbReference>
<name>A0A7W9CSN0_9HYPH</name>
<evidence type="ECO:0000256" key="9">
    <source>
        <dbReference type="ARBA" id="ARBA00022695"/>
    </source>
</evidence>
<feature type="domain" description="2-C-methyl-D-erythritol 2,4-cyclodiphosphate synthase" evidence="15">
    <location>
        <begin position="238"/>
        <end position="390"/>
    </location>
</feature>
<dbReference type="Pfam" id="PF02542">
    <property type="entry name" value="YgbB"/>
    <property type="match status" value="1"/>
</dbReference>
<feature type="binding site" evidence="14">
    <location>
        <begin position="368"/>
        <end position="371"/>
    </location>
    <ligand>
        <name>4-CDP-2-C-methyl-D-erythritol 2-phosphate</name>
        <dbReference type="ChEBI" id="CHEBI:57919"/>
    </ligand>
</feature>
<reference evidence="16 17" key="1">
    <citation type="submission" date="2020-08" db="EMBL/GenBank/DDBJ databases">
        <title>Genomic Encyclopedia of Type Strains, Phase IV (KMG-IV): sequencing the most valuable type-strain genomes for metagenomic binning, comparative biology and taxonomic classification.</title>
        <authorList>
            <person name="Goeker M."/>
        </authorList>
    </citation>
    <scope>NUCLEOTIDE SEQUENCE [LARGE SCALE GENOMIC DNA]</scope>
    <source>
        <strain evidence="16 17">DSM 16268</strain>
    </source>
</reference>
<feature type="region of interest" description="2-C-methyl-D-erythritol 4-phosphate cytidylyltransferase" evidence="14">
    <location>
        <begin position="1"/>
        <end position="237"/>
    </location>
</feature>
<gene>
    <name evidence="14" type="primary">ispDF</name>
    <name evidence="16" type="ORF">GGQ63_000203</name>
</gene>
<comment type="similarity">
    <text evidence="6">Belongs to the IspF family.</text>
</comment>
<comment type="pathway">
    <text evidence="4 14">Isoprenoid biosynthesis; isopentenyl diphosphate biosynthesis via DXP pathway; isopentenyl diphosphate from 1-deoxy-D-xylulose 5-phosphate: step 4/6.</text>
</comment>
<feature type="binding site" evidence="14">
    <location>
        <position position="378"/>
    </location>
    <ligand>
        <name>4-CDP-2-C-methyl-D-erythritol 2-phosphate</name>
        <dbReference type="ChEBI" id="CHEBI:57919"/>
    </ligand>
</feature>
<dbReference type="GO" id="GO:0019288">
    <property type="term" value="P:isopentenyl diphosphate biosynthetic process, methylerythritol 4-phosphate pathway"/>
    <property type="evidence" value="ECO:0007669"/>
    <property type="project" value="UniProtKB-UniRule"/>
</dbReference>
<dbReference type="InterPro" id="IPR018294">
    <property type="entry name" value="ISPD_synthase_CS"/>
</dbReference>
<organism evidence="16 17">
    <name type="scientific">Prosthecomicrobium pneumaticum</name>
    <dbReference type="NCBI Taxonomy" id="81895"/>
    <lineage>
        <taxon>Bacteria</taxon>
        <taxon>Pseudomonadati</taxon>
        <taxon>Pseudomonadota</taxon>
        <taxon>Alphaproteobacteria</taxon>
        <taxon>Hyphomicrobiales</taxon>
        <taxon>Kaistiaceae</taxon>
        <taxon>Prosthecomicrobium</taxon>
    </lineage>
</organism>
<evidence type="ECO:0000313" key="17">
    <source>
        <dbReference type="Proteomes" id="UP000523821"/>
    </source>
</evidence>
<evidence type="ECO:0000256" key="6">
    <source>
        <dbReference type="ARBA" id="ARBA00008480"/>
    </source>
</evidence>
<evidence type="ECO:0000256" key="13">
    <source>
        <dbReference type="ARBA" id="ARBA00023268"/>
    </source>
</evidence>
<evidence type="ECO:0000256" key="5">
    <source>
        <dbReference type="ARBA" id="ARBA00004787"/>
    </source>
</evidence>
<feature type="site" description="Positions MEP for the nucleophilic attack" evidence="14">
    <location>
        <position position="212"/>
    </location>
</feature>
<evidence type="ECO:0000313" key="16">
    <source>
        <dbReference type="EMBL" id="MBB5751160.1"/>
    </source>
</evidence>
<dbReference type="PANTHER" id="PTHR43181">
    <property type="entry name" value="2-C-METHYL-D-ERYTHRITOL 2,4-CYCLODIPHOSPHATE SYNTHASE, CHLOROPLASTIC"/>
    <property type="match status" value="1"/>
</dbReference>
<keyword evidence="9 14" id="KW-0548">Nucleotidyltransferase</keyword>
<dbReference type="Pfam" id="PF01128">
    <property type="entry name" value="IspD"/>
    <property type="match status" value="1"/>
</dbReference>